<accession>A0ACC6Q9M3</accession>
<dbReference type="Proteomes" id="UP001375539">
    <property type="component" value="Unassembled WGS sequence"/>
</dbReference>
<name>A0ACC6Q9M3_9ACTN</name>
<gene>
    <name evidence="1" type="ORF">WKI58_00230</name>
</gene>
<reference evidence="1" key="1">
    <citation type="submission" date="2024-03" db="EMBL/GenBank/DDBJ databases">
        <title>Novel Streptomyces species of biotechnological and ecological value are a feature of Machair soil.</title>
        <authorList>
            <person name="Prole J.R."/>
            <person name="Goodfellow M."/>
            <person name="Allenby N."/>
            <person name="Ward A.C."/>
        </authorList>
    </citation>
    <scope>NUCLEOTIDE SEQUENCE</scope>
    <source>
        <strain evidence="1">MS1.AVA.4</strain>
    </source>
</reference>
<organism evidence="1 2">
    <name type="scientific">Streptomyces pratisoli</name>
    <dbReference type="NCBI Taxonomy" id="3139917"/>
    <lineage>
        <taxon>Bacteria</taxon>
        <taxon>Bacillati</taxon>
        <taxon>Actinomycetota</taxon>
        <taxon>Actinomycetes</taxon>
        <taxon>Kitasatosporales</taxon>
        <taxon>Streptomycetaceae</taxon>
        <taxon>Streptomyces</taxon>
    </lineage>
</organism>
<comment type="caution">
    <text evidence="1">The sequence shown here is derived from an EMBL/GenBank/DDBJ whole genome shotgun (WGS) entry which is preliminary data.</text>
</comment>
<sequence length="79" mass="8874">MITGRTQNATTAPPEREALPSIVTLTQRQQRGMDCVHCGIVLTAATAFDIPGEHYYRRADLRTRWYPRRCRNCPKGAGA</sequence>
<keyword evidence="2" id="KW-1185">Reference proteome</keyword>
<proteinExistence type="predicted"/>
<evidence type="ECO:0000313" key="2">
    <source>
        <dbReference type="Proteomes" id="UP001375539"/>
    </source>
</evidence>
<protein>
    <submittedName>
        <fullName evidence="1">Uncharacterized protein</fullName>
    </submittedName>
</protein>
<evidence type="ECO:0000313" key="1">
    <source>
        <dbReference type="EMBL" id="MEJ8654978.1"/>
    </source>
</evidence>
<dbReference type="EMBL" id="JBBKAI010000001">
    <property type="protein sequence ID" value="MEJ8654978.1"/>
    <property type="molecule type" value="Genomic_DNA"/>
</dbReference>